<keyword evidence="1" id="KW-1133">Transmembrane helix</keyword>
<gene>
    <name evidence="2" type="ORF">LAUMK13_04835</name>
</gene>
<feature type="transmembrane region" description="Helical" evidence="1">
    <location>
        <begin position="47"/>
        <end position="76"/>
    </location>
</feature>
<dbReference type="PANTHER" id="PTHR31272">
    <property type="entry name" value="CYTOCHROME C-TYPE BIOGENESIS PROTEIN HI_1454-RELATED"/>
    <property type="match status" value="1"/>
</dbReference>
<dbReference type="AlphaFoldDB" id="A0A498QF85"/>
<feature type="transmembrane region" description="Helical" evidence="1">
    <location>
        <begin position="131"/>
        <end position="153"/>
    </location>
</feature>
<feature type="transmembrane region" description="Helical" evidence="1">
    <location>
        <begin position="6"/>
        <end position="35"/>
    </location>
</feature>
<evidence type="ECO:0000256" key="1">
    <source>
        <dbReference type="SAM" id="Phobius"/>
    </source>
</evidence>
<dbReference type="RefSeq" id="WP_082274898.1">
    <property type="nucleotide sequence ID" value="NZ_UPHQ01000255.1"/>
</dbReference>
<proteinExistence type="predicted"/>
<feature type="transmembrane region" description="Helical" evidence="1">
    <location>
        <begin position="82"/>
        <end position="103"/>
    </location>
</feature>
<accession>A0A498QF85</accession>
<organism evidence="2 3">
    <name type="scientific">Mycobacterium innocens</name>
    <dbReference type="NCBI Taxonomy" id="2341083"/>
    <lineage>
        <taxon>Bacteria</taxon>
        <taxon>Bacillati</taxon>
        <taxon>Actinomycetota</taxon>
        <taxon>Actinomycetes</taxon>
        <taxon>Mycobacteriales</taxon>
        <taxon>Mycobacteriaceae</taxon>
        <taxon>Mycobacterium</taxon>
    </lineage>
</organism>
<feature type="transmembrane region" description="Helical" evidence="1">
    <location>
        <begin position="258"/>
        <end position="278"/>
    </location>
</feature>
<name>A0A498QF85_9MYCO</name>
<dbReference type="OrthoDB" id="5244297at2"/>
<evidence type="ECO:0000313" key="3">
    <source>
        <dbReference type="Proteomes" id="UP000267289"/>
    </source>
</evidence>
<dbReference type="InterPro" id="IPR051790">
    <property type="entry name" value="Cytochrome_c-biogenesis_DsbD"/>
</dbReference>
<evidence type="ECO:0000313" key="2">
    <source>
        <dbReference type="EMBL" id="VBA44067.1"/>
    </source>
</evidence>
<feature type="transmembrane region" description="Helical" evidence="1">
    <location>
        <begin position="165"/>
        <end position="185"/>
    </location>
</feature>
<dbReference type="Proteomes" id="UP000267289">
    <property type="component" value="Unassembled WGS sequence"/>
</dbReference>
<keyword evidence="1" id="KW-0812">Transmembrane</keyword>
<feature type="transmembrane region" description="Helical" evidence="1">
    <location>
        <begin position="197"/>
        <end position="218"/>
    </location>
</feature>
<protein>
    <submittedName>
        <fullName evidence="2">Uncharacterized protein</fullName>
    </submittedName>
</protein>
<reference evidence="2 3" key="1">
    <citation type="submission" date="2018-09" db="EMBL/GenBank/DDBJ databases">
        <authorList>
            <person name="Tagini F."/>
        </authorList>
    </citation>
    <scope>NUCLEOTIDE SEQUENCE [LARGE SCALE GENOMIC DNA]</scope>
    <source>
        <strain evidence="2 3">MK13</strain>
    </source>
</reference>
<dbReference type="PANTHER" id="PTHR31272:SF4">
    <property type="entry name" value="CYTOCHROME C-TYPE BIOGENESIS PROTEIN HI_1454-RELATED"/>
    <property type="match status" value="1"/>
</dbReference>
<keyword evidence="1" id="KW-0472">Membrane</keyword>
<dbReference type="EMBL" id="UPHQ01000255">
    <property type="protein sequence ID" value="VBA44067.1"/>
    <property type="molecule type" value="Genomic_DNA"/>
</dbReference>
<sequence>MIDTTALSFALGAGLVAALNPCGFAFLPSYLGLVIAGSQGVSRPTALIRAGAATAGMSVGFLTVFGIFGLLVAPVIASAQRYLPFATVVIGVLLVALAVWLLAGKDVTIILPKPAGGTPTRRLTSMYGYGVGYAIASLSCTVAPFLAVISTTFRQGAVLSGVLAFVAYAGGMTITVGVAALTVALASSAATATFRRVLPFVGRIVGVIVLLTGLYVAYYGYYELRLYFANAEADDPVIGAANAVQDWLIQLVDGVSPWSLVGALAALVAVGVGWHTLVRWRAPNRNAIVTDNRPARPPTSIVHAIRC</sequence>
<keyword evidence="3" id="KW-1185">Reference proteome</keyword>